<feature type="compositionally biased region" description="Low complexity" evidence="1">
    <location>
        <begin position="36"/>
        <end position="46"/>
    </location>
</feature>
<feature type="region of interest" description="Disordered" evidence="1">
    <location>
        <begin position="335"/>
        <end position="356"/>
    </location>
</feature>
<feature type="compositionally biased region" description="Low complexity" evidence="1">
    <location>
        <begin position="209"/>
        <end position="220"/>
    </location>
</feature>
<evidence type="ECO:0000313" key="3">
    <source>
        <dbReference type="Proteomes" id="UP000077266"/>
    </source>
</evidence>
<dbReference type="SUPFAM" id="SSF101447">
    <property type="entry name" value="Formin homology 2 domain (FH2 domain)"/>
    <property type="match status" value="1"/>
</dbReference>
<organism evidence="2 3">
    <name type="scientific">Exidia glandulosa HHB12029</name>
    <dbReference type="NCBI Taxonomy" id="1314781"/>
    <lineage>
        <taxon>Eukaryota</taxon>
        <taxon>Fungi</taxon>
        <taxon>Dikarya</taxon>
        <taxon>Basidiomycota</taxon>
        <taxon>Agaricomycotina</taxon>
        <taxon>Agaricomycetes</taxon>
        <taxon>Auriculariales</taxon>
        <taxon>Exidiaceae</taxon>
        <taxon>Exidia</taxon>
    </lineage>
</organism>
<feature type="compositionally biased region" description="Basic and acidic residues" evidence="1">
    <location>
        <begin position="270"/>
        <end position="287"/>
    </location>
</feature>
<proteinExistence type="predicted"/>
<accession>A0A165KFR1</accession>
<dbReference type="Proteomes" id="UP000077266">
    <property type="component" value="Unassembled WGS sequence"/>
</dbReference>
<feature type="compositionally biased region" description="Low complexity" evidence="1">
    <location>
        <begin position="228"/>
        <end position="239"/>
    </location>
</feature>
<dbReference type="AlphaFoldDB" id="A0A165KFR1"/>
<name>A0A165KFR1_EXIGL</name>
<dbReference type="InParanoid" id="A0A165KFR1"/>
<gene>
    <name evidence="2" type="ORF">EXIGLDRAFT_765493</name>
</gene>
<evidence type="ECO:0000256" key="1">
    <source>
        <dbReference type="SAM" id="MobiDB-lite"/>
    </source>
</evidence>
<feature type="compositionally biased region" description="Pro residues" evidence="1">
    <location>
        <begin position="240"/>
        <end position="268"/>
    </location>
</feature>
<reference evidence="2 3" key="1">
    <citation type="journal article" date="2016" name="Mol. Biol. Evol.">
        <title>Comparative Genomics of Early-Diverging Mushroom-Forming Fungi Provides Insights into the Origins of Lignocellulose Decay Capabilities.</title>
        <authorList>
            <person name="Nagy L.G."/>
            <person name="Riley R."/>
            <person name="Tritt A."/>
            <person name="Adam C."/>
            <person name="Daum C."/>
            <person name="Floudas D."/>
            <person name="Sun H."/>
            <person name="Yadav J.S."/>
            <person name="Pangilinan J."/>
            <person name="Larsson K.H."/>
            <person name="Matsuura K."/>
            <person name="Barry K."/>
            <person name="Labutti K."/>
            <person name="Kuo R."/>
            <person name="Ohm R.A."/>
            <person name="Bhattacharya S.S."/>
            <person name="Shirouzu T."/>
            <person name="Yoshinaga Y."/>
            <person name="Martin F.M."/>
            <person name="Grigoriev I.V."/>
            <person name="Hibbett D.S."/>
        </authorList>
    </citation>
    <scope>NUCLEOTIDE SEQUENCE [LARGE SCALE GENOMIC DNA]</scope>
    <source>
        <strain evidence="2 3">HHB12029</strain>
    </source>
</reference>
<protein>
    <submittedName>
        <fullName evidence="2">Uncharacterized protein</fullName>
    </submittedName>
</protein>
<evidence type="ECO:0000313" key="2">
    <source>
        <dbReference type="EMBL" id="KZV96267.1"/>
    </source>
</evidence>
<feature type="region of interest" description="Disordered" evidence="1">
    <location>
        <begin position="1"/>
        <end position="46"/>
    </location>
</feature>
<dbReference type="EMBL" id="KV425945">
    <property type="protein sequence ID" value="KZV96267.1"/>
    <property type="molecule type" value="Genomic_DNA"/>
</dbReference>
<sequence length="566" mass="60471">MLPSRIEFGKENPALSSSGGELRLPSATGNGVAHETPYPSNSSTPSSVAGFVSSSPFAFASVVGSRPVAYAVDPTATSPSLPPAKRLGLSIEGLAALPVQSRLCRIETVNSRVVFGFAEPSSFSPPPSSAPSESTVMPPSPTLTAHSHVIGPAQSVEEVMDMLGPFALSNAYLDARRCIDDDDGERKRNPQVYDPAGFGIKRRRDGDAADSSGSSSHVTSDGGGAIPTTATARRFAGRAPLPPPALPVPPPPPPPPPPPALPTPPAPPAADEHDGAQDAKDEAGADKPEEEFDRSYLESLRGTASCAMGSHTRDGAVFDFDDDDDEAHLTARNYLERAEEDDAMHDAQDTTGDDVDMDEESAGGYRAMAPGEIAELLDSATDIPWAAIDGAGGDTIDLLFDVEDEYGAEERIAFVDTSLQVFEDDTAGERDCNYVLNVIRNIPAVAIGDTMGSRQLGAIPQPLVLQAEVLEILVRGTTNPLLYRWAQPVFDVPNLQRIDLVADRGQPRVVLPWYWVEQLLKVVLRKDQSVAVWLENVQIAGWDEHRDRLLQYATFPNLPLGTPSRS</sequence>
<feature type="region of interest" description="Disordered" evidence="1">
    <location>
        <begin position="120"/>
        <end position="140"/>
    </location>
</feature>
<keyword evidence="3" id="KW-1185">Reference proteome</keyword>
<feature type="region of interest" description="Disordered" evidence="1">
    <location>
        <begin position="181"/>
        <end position="293"/>
    </location>
</feature>